<dbReference type="AlphaFoldDB" id="A0A4V1Q7B3"/>
<name>A0A4V1Q7B3_9ACTN</name>
<comment type="caution">
    <text evidence="4">The sequence shown here is derived from an EMBL/GenBank/DDBJ whole genome shotgun (WGS) entry which is preliminary data.</text>
</comment>
<dbReference type="Proteomes" id="UP000290624">
    <property type="component" value="Unassembled WGS sequence"/>
</dbReference>
<dbReference type="InterPro" id="IPR012336">
    <property type="entry name" value="Thioredoxin-like_fold"/>
</dbReference>
<feature type="region of interest" description="Disordered" evidence="1">
    <location>
        <begin position="1"/>
        <end position="20"/>
    </location>
</feature>
<dbReference type="CDD" id="cd02972">
    <property type="entry name" value="DsbA_family"/>
    <property type="match status" value="1"/>
</dbReference>
<dbReference type="RefSeq" id="WP_129458727.1">
    <property type="nucleotide sequence ID" value="NZ_PPCV01000005.1"/>
</dbReference>
<accession>A0A4V1Q7B3</accession>
<evidence type="ECO:0000313" key="4">
    <source>
        <dbReference type="EMBL" id="RXW31988.1"/>
    </source>
</evidence>
<keyword evidence="2" id="KW-1133">Transmembrane helix</keyword>
<keyword evidence="2" id="KW-0812">Transmembrane</keyword>
<evidence type="ECO:0000259" key="3">
    <source>
        <dbReference type="Pfam" id="PF13462"/>
    </source>
</evidence>
<dbReference type="SUPFAM" id="SSF52833">
    <property type="entry name" value="Thioredoxin-like"/>
    <property type="match status" value="1"/>
</dbReference>
<dbReference type="InterPro" id="IPR036249">
    <property type="entry name" value="Thioredoxin-like_sf"/>
</dbReference>
<feature type="domain" description="Thioredoxin-like fold" evidence="3">
    <location>
        <begin position="86"/>
        <end position="241"/>
    </location>
</feature>
<sequence>MPTNATNRREQLRRQQEAAAKQRRTTRIVGVIAGVLALVLIGVFAAVLVTSQQNKPDATPAMAQIVPPNANADKNGLVVAQGAAGSPTVTLYLDYQCPNCRIFEMNFGQMLDQEAQAGTWTLVNKTMTFMDSNLNNTASTRAALAASCAATVGHYADYGLEIYNNQAAQEVRGSVGFTDELLRVTIPTKLGFTPDQLTQFQACYDGRATKDFVAAVDKGAYTDGVTGTPTLRVNGKDVDLSKISSAAQLKSLILASA</sequence>
<evidence type="ECO:0000313" key="5">
    <source>
        <dbReference type="Proteomes" id="UP000290624"/>
    </source>
</evidence>
<dbReference type="Pfam" id="PF13462">
    <property type="entry name" value="Thioredoxin_4"/>
    <property type="match status" value="1"/>
</dbReference>
<dbReference type="OrthoDB" id="117402at2"/>
<gene>
    <name evidence="4" type="ORF">C1706_08040</name>
</gene>
<proteinExistence type="predicted"/>
<dbReference type="Gene3D" id="3.40.30.10">
    <property type="entry name" value="Glutaredoxin"/>
    <property type="match status" value="1"/>
</dbReference>
<feature type="compositionally biased region" description="Basic and acidic residues" evidence="1">
    <location>
        <begin position="7"/>
        <end position="16"/>
    </location>
</feature>
<protein>
    <submittedName>
        <fullName evidence="4">Thioredoxin</fullName>
    </submittedName>
</protein>
<evidence type="ECO:0000256" key="1">
    <source>
        <dbReference type="SAM" id="MobiDB-lite"/>
    </source>
</evidence>
<evidence type="ECO:0000256" key="2">
    <source>
        <dbReference type="SAM" id="Phobius"/>
    </source>
</evidence>
<keyword evidence="5" id="KW-1185">Reference proteome</keyword>
<organism evidence="4 5">
    <name type="scientific">Propioniciclava flava</name>
    <dbReference type="NCBI Taxonomy" id="2072026"/>
    <lineage>
        <taxon>Bacteria</taxon>
        <taxon>Bacillati</taxon>
        <taxon>Actinomycetota</taxon>
        <taxon>Actinomycetes</taxon>
        <taxon>Propionibacteriales</taxon>
        <taxon>Propionibacteriaceae</taxon>
        <taxon>Propioniciclava</taxon>
    </lineage>
</organism>
<keyword evidence="2" id="KW-0472">Membrane</keyword>
<dbReference type="EMBL" id="PPCV01000005">
    <property type="protein sequence ID" value="RXW31988.1"/>
    <property type="molecule type" value="Genomic_DNA"/>
</dbReference>
<reference evidence="4 5" key="1">
    <citation type="submission" date="2018-01" db="EMBL/GenBank/DDBJ databases">
        <title>Lactibacter flavus gen. nov., sp. nov., a novel bacterium of the family Propionibacteriaceae isolated from raw milk and dairy products.</title>
        <authorList>
            <person name="Wenning M."/>
            <person name="Breitenwieser F."/>
            <person name="Huptas C."/>
            <person name="von Neubeck M."/>
            <person name="Busse H.-J."/>
            <person name="Scherer S."/>
        </authorList>
    </citation>
    <scope>NUCLEOTIDE SEQUENCE [LARGE SCALE GENOMIC DNA]</scope>
    <source>
        <strain evidence="4 5">VG341</strain>
    </source>
</reference>
<feature type="transmembrane region" description="Helical" evidence="2">
    <location>
        <begin position="28"/>
        <end position="49"/>
    </location>
</feature>